<evidence type="ECO:0000256" key="6">
    <source>
        <dbReference type="ARBA" id="ARBA00023139"/>
    </source>
</evidence>
<reference evidence="10" key="1">
    <citation type="journal article" date="2014" name="Int. J. Syst. Evol. Microbiol.">
        <title>Complete genome sequence of Corynebacterium casei LMG S-19264T (=DSM 44701T), isolated from a smear-ripened cheese.</title>
        <authorList>
            <consortium name="US DOE Joint Genome Institute (JGI-PGF)"/>
            <person name="Walter F."/>
            <person name="Albersmeier A."/>
            <person name="Kalinowski J."/>
            <person name="Ruckert C."/>
        </authorList>
    </citation>
    <scope>NUCLEOTIDE SEQUENCE</scope>
    <source>
        <strain evidence="10">CGMCC 1.12153</strain>
    </source>
</reference>
<dbReference type="SUPFAM" id="SSF53850">
    <property type="entry name" value="Periplasmic binding protein-like II"/>
    <property type="match status" value="1"/>
</dbReference>
<comment type="caution">
    <text evidence="10">The sequence shown here is derived from an EMBL/GenBank/DDBJ whole genome shotgun (WGS) entry which is preliminary data.</text>
</comment>
<evidence type="ECO:0000256" key="3">
    <source>
        <dbReference type="ARBA" id="ARBA00022475"/>
    </source>
</evidence>
<dbReference type="PROSITE" id="PS51257">
    <property type="entry name" value="PROKAR_LIPOPROTEIN"/>
    <property type="match status" value="1"/>
</dbReference>
<dbReference type="Proteomes" id="UP000660110">
    <property type="component" value="Unassembled WGS sequence"/>
</dbReference>
<dbReference type="InterPro" id="IPR006059">
    <property type="entry name" value="SBP"/>
</dbReference>
<organism evidence="10 11">
    <name type="scientific">Halobacillus andaensis</name>
    <dbReference type="NCBI Taxonomy" id="1176239"/>
    <lineage>
        <taxon>Bacteria</taxon>
        <taxon>Bacillati</taxon>
        <taxon>Bacillota</taxon>
        <taxon>Bacilli</taxon>
        <taxon>Bacillales</taxon>
        <taxon>Bacillaceae</taxon>
        <taxon>Halobacillus</taxon>
    </lineage>
</organism>
<evidence type="ECO:0000256" key="9">
    <source>
        <dbReference type="SAM" id="SignalP"/>
    </source>
</evidence>
<feature type="region of interest" description="Disordered" evidence="8">
    <location>
        <begin position="407"/>
        <end position="433"/>
    </location>
</feature>
<name>A0A917EZQ2_HALAA</name>
<evidence type="ECO:0000256" key="7">
    <source>
        <dbReference type="ARBA" id="ARBA00023288"/>
    </source>
</evidence>
<keyword evidence="7" id="KW-0449">Lipoprotein</keyword>
<dbReference type="InterPro" id="IPR050490">
    <property type="entry name" value="Bact_solute-bd_prot1"/>
</dbReference>
<evidence type="ECO:0000313" key="10">
    <source>
        <dbReference type="EMBL" id="GGF30027.1"/>
    </source>
</evidence>
<evidence type="ECO:0000256" key="2">
    <source>
        <dbReference type="ARBA" id="ARBA00022448"/>
    </source>
</evidence>
<feature type="chain" id="PRO_5038657886" evidence="9">
    <location>
        <begin position="20"/>
        <end position="433"/>
    </location>
</feature>
<dbReference type="EMBL" id="BMEL01000004">
    <property type="protein sequence ID" value="GGF30027.1"/>
    <property type="molecule type" value="Genomic_DNA"/>
</dbReference>
<gene>
    <name evidence="10" type="primary">msmE</name>
    <name evidence="10" type="ORF">GCM10010954_31480</name>
</gene>
<evidence type="ECO:0000256" key="5">
    <source>
        <dbReference type="ARBA" id="ARBA00023136"/>
    </source>
</evidence>
<comment type="similarity">
    <text evidence="1">Belongs to the bacterial solute-binding protein 1 family.</text>
</comment>
<dbReference type="Gene3D" id="3.40.190.10">
    <property type="entry name" value="Periplasmic binding protein-like II"/>
    <property type="match status" value="2"/>
</dbReference>
<evidence type="ECO:0000256" key="1">
    <source>
        <dbReference type="ARBA" id="ARBA00008520"/>
    </source>
</evidence>
<proteinExistence type="inferred from homology"/>
<reference evidence="10" key="2">
    <citation type="submission" date="2020-09" db="EMBL/GenBank/DDBJ databases">
        <authorList>
            <person name="Sun Q."/>
            <person name="Zhou Y."/>
        </authorList>
    </citation>
    <scope>NUCLEOTIDE SEQUENCE</scope>
    <source>
        <strain evidence="10">CGMCC 1.12153</strain>
    </source>
</reference>
<dbReference type="InterPro" id="IPR006061">
    <property type="entry name" value="SBP_1_CS"/>
</dbReference>
<keyword evidence="4 9" id="KW-0732">Signal</keyword>
<sequence length="433" mass="47901">MKKSFVKLASSIGVIALLAACGGNGGGNGNGSDNGSNEEVSGSEEGKLTMALSASSEGEKSTFEELIGEFEEETDIDVEASFPGGGYEDQMRVQMAANDLPDIFDTHGWSQLRYGEYTYDQQDMDWVDDLKPAMEDIVTDDEGKVYTYPVNMAQDGVIYNKNVLDEYGIEVPETWDEFVEALETIRDETNGQVAPLWIAGGDGWPLGQMVDQMMTPMFATDEENDYTDEFLDGSFDWSQYEWLPEQLLMLQENDLLNQDVLTAKFAQAPEIMAGEQAAFMFAGGSVGPDATAMNEEVEVGLMPTPAVHEGDEQVWIGGERFTLAIFEESEMKDEAKQFIEFMAEPENAQRIAEGTNLASAIEGVEADTYFSEDLENYSDTEIVSYFDRVFLPSGMWDVMSTTTEELLAGGSPEEAANTMESEYDRLREEGDDE</sequence>
<evidence type="ECO:0000313" key="11">
    <source>
        <dbReference type="Proteomes" id="UP000660110"/>
    </source>
</evidence>
<keyword evidence="3" id="KW-1003">Cell membrane</keyword>
<protein>
    <submittedName>
        <fullName evidence="10">Binding protein MsmE</fullName>
    </submittedName>
</protein>
<accession>A0A917EZQ2</accession>
<dbReference type="PANTHER" id="PTHR43649">
    <property type="entry name" value="ARABINOSE-BINDING PROTEIN-RELATED"/>
    <property type="match status" value="1"/>
</dbReference>
<feature type="compositionally biased region" description="Basic and acidic residues" evidence="8">
    <location>
        <begin position="422"/>
        <end position="433"/>
    </location>
</feature>
<evidence type="ECO:0000256" key="8">
    <source>
        <dbReference type="SAM" id="MobiDB-lite"/>
    </source>
</evidence>
<keyword evidence="2" id="KW-0813">Transport</keyword>
<dbReference type="AlphaFoldDB" id="A0A917EZQ2"/>
<keyword evidence="5" id="KW-0472">Membrane</keyword>
<dbReference type="PANTHER" id="PTHR43649:SF33">
    <property type="entry name" value="POLYGALACTURONAN_RHAMNOGALACTURONAN-BINDING PROTEIN YTCQ"/>
    <property type="match status" value="1"/>
</dbReference>
<dbReference type="PROSITE" id="PS01037">
    <property type="entry name" value="SBP_BACTERIAL_1"/>
    <property type="match status" value="1"/>
</dbReference>
<feature type="signal peptide" evidence="9">
    <location>
        <begin position="1"/>
        <end position="19"/>
    </location>
</feature>
<evidence type="ECO:0000256" key="4">
    <source>
        <dbReference type="ARBA" id="ARBA00022729"/>
    </source>
</evidence>
<dbReference type="Pfam" id="PF01547">
    <property type="entry name" value="SBP_bac_1"/>
    <property type="match status" value="1"/>
</dbReference>
<keyword evidence="6" id="KW-0564">Palmitate</keyword>
<dbReference type="RefSeq" id="WP_188378467.1">
    <property type="nucleotide sequence ID" value="NZ_BMEL01000004.1"/>
</dbReference>
<dbReference type="GO" id="GO:0055085">
    <property type="term" value="P:transmembrane transport"/>
    <property type="evidence" value="ECO:0007669"/>
    <property type="project" value="InterPro"/>
</dbReference>
<keyword evidence="11" id="KW-1185">Reference proteome</keyword>